<protein>
    <submittedName>
        <fullName evidence="3">Uncharacterized protein</fullName>
    </submittedName>
</protein>
<dbReference type="AlphaFoldDB" id="A0A2I9DHX9"/>
<dbReference type="Proteomes" id="UP000236569">
    <property type="component" value="Unassembled WGS sequence"/>
</dbReference>
<feature type="signal peptide" evidence="2">
    <location>
        <begin position="1"/>
        <end position="28"/>
    </location>
</feature>
<feature type="region of interest" description="Disordered" evidence="1">
    <location>
        <begin position="31"/>
        <end position="56"/>
    </location>
</feature>
<reference evidence="4" key="1">
    <citation type="submission" date="2018-01" db="EMBL/GenBank/DDBJ databases">
        <title>Draft Genome Sequence of the Radioresistant Bacterium Deinococcus aerius TR0125, Isolated from the Higher Atmosphere above Japan.</title>
        <authorList>
            <person name="Satoh K."/>
            <person name="Arai H."/>
            <person name="Sanzen T."/>
            <person name="Kawaguchi Y."/>
            <person name="Hayashi H."/>
            <person name="Yokobori S."/>
            <person name="Yamagishi A."/>
            <person name="Oono Y."/>
            <person name="Narumi I."/>
        </authorList>
    </citation>
    <scope>NUCLEOTIDE SEQUENCE [LARGE SCALE GENOMIC DNA]</scope>
    <source>
        <strain evidence="4">TR0125</strain>
    </source>
</reference>
<feature type="compositionally biased region" description="Low complexity" evidence="1">
    <location>
        <begin position="36"/>
        <end position="53"/>
    </location>
</feature>
<dbReference type="EMBL" id="BFAG01000001">
    <property type="protein sequence ID" value="GBF04301.1"/>
    <property type="molecule type" value="Genomic_DNA"/>
</dbReference>
<keyword evidence="2" id="KW-0732">Signal</keyword>
<comment type="caution">
    <text evidence="3">The sequence shown here is derived from an EMBL/GenBank/DDBJ whole genome shotgun (WGS) entry which is preliminary data.</text>
</comment>
<keyword evidence="4" id="KW-1185">Reference proteome</keyword>
<evidence type="ECO:0000313" key="4">
    <source>
        <dbReference type="Proteomes" id="UP000236569"/>
    </source>
</evidence>
<name>A0A2I9DHX9_9DEIO</name>
<accession>A0A2I9DHX9</accession>
<organism evidence="3 4">
    <name type="scientific">Deinococcus aerius</name>
    <dbReference type="NCBI Taxonomy" id="200253"/>
    <lineage>
        <taxon>Bacteria</taxon>
        <taxon>Thermotogati</taxon>
        <taxon>Deinococcota</taxon>
        <taxon>Deinococci</taxon>
        <taxon>Deinococcales</taxon>
        <taxon>Deinococcaceae</taxon>
        <taxon>Deinococcus</taxon>
    </lineage>
</organism>
<sequence length="180" mass="18593">MPAGYAHPMSSRVLALVALLALPFPVAAQQVPPGSPATTPAPGSTATPSTPASLSGVTATLTAPRNVTGSVPLTLTLKSSLAEPITFGVGRDNDQNCAFAPTVRVLRVGTREVVYPAPGAEPRICTQELLTKTAPAGGSAVFTRDLNLPAGDYIIEGWFGGFAHDERVKVPAQPVRVTVR</sequence>
<proteinExistence type="predicted"/>
<feature type="chain" id="PRO_5014445574" evidence="2">
    <location>
        <begin position="29"/>
        <end position="180"/>
    </location>
</feature>
<evidence type="ECO:0000313" key="3">
    <source>
        <dbReference type="EMBL" id="GBF04301.1"/>
    </source>
</evidence>
<evidence type="ECO:0000256" key="1">
    <source>
        <dbReference type="SAM" id="MobiDB-lite"/>
    </source>
</evidence>
<gene>
    <name evidence="3" type="ORF">DAERI_010473</name>
</gene>
<evidence type="ECO:0000256" key="2">
    <source>
        <dbReference type="SAM" id="SignalP"/>
    </source>
</evidence>